<evidence type="ECO:0000313" key="1">
    <source>
        <dbReference type="EMBL" id="VAW78131.1"/>
    </source>
</evidence>
<gene>
    <name evidence="1" type="ORF">MNBD_GAMMA15-1019</name>
</gene>
<protein>
    <submittedName>
        <fullName evidence="1">DNA polymerase III chi subunit</fullName>
        <ecNumber evidence="1">2.7.7.7</ecNumber>
    </submittedName>
</protein>
<reference evidence="1" key="1">
    <citation type="submission" date="2018-06" db="EMBL/GenBank/DDBJ databases">
        <authorList>
            <person name="Zhirakovskaya E."/>
        </authorList>
    </citation>
    <scope>NUCLEOTIDE SEQUENCE</scope>
</reference>
<dbReference type="GO" id="GO:0032298">
    <property type="term" value="P:positive regulation of DNA-templated DNA replication initiation"/>
    <property type="evidence" value="ECO:0007669"/>
    <property type="project" value="TreeGrafter"/>
</dbReference>
<dbReference type="InterPro" id="IPR036768">
    <property type="entry name" value="PolIII_chi_sf"/>
</dbReference>
<organism evidence="1">
    <name type="scientific">hydrothermal vent metagenome</name>
    <dbReference type="NCBI Taxonomy" id="652676"/>
    <lineage>
        <taxon>unclassified sequences</taxon>
        <taxon>metagenomes</taxon>
        <taxon>ecological metagenomes</taxon>
    </lineage>
</organism>
<dbReference type="Pfam" id="PF04364">
    <property type="entry name" value="DNA_pol3_chi"/>
    <property type="match status" value="1"/>
</dbReference>
<dbReference type="GO" id="GO:0006260">
    <property type="term" value="P:DNA replication"/>
    <property type="evidence" value="ECO:0007669"/>
    <property type="project" value="InterPro"/>
</dbReference>
<dbReference type="PANTHER" id="PTHR38767:SF1">
    <property type="entry name" value="DNA POLYMERASE III SUBUNIT CHI"/>
    <property type="match status" value="1"/>
</dbReference>
<dbReference type="PANTHER" id="PTHR38767">
    <property type="entry name" value="DNA POLYMERASE III SUBUNIT CHI"/>
    <property type="match status" value="1"/>
</dbReference>
<dbReference type="GO" id="GO:0003887">
    <property type="term" value="F:DNA-directed DNA polymerase activity"/>
    <property type="evidence" value="ECO:0007669"/>
    <property type="project" value="UniProtKB-EC"/>
</dbReference>
<keyword evidence="1" id="KW-0548">Nucleotidyltransferase</keyword>
<dbReference type="AlphaFoldDB" id="A0A3B0YFD8"/>
<keyword evidence="1" id="KW-0808">Transferase</keyword>
<dbReference type="EC" id="2.7.7.7" evidence="1"/>
<dbReference type="InterPro" id="IPR007459">
    <property type="entry name" value="DNA_pol3_chi"/>
</dbReference>
<proteinExistence type="predicted"/>
<accession>A0A3B0YFD8</accession>
<dbReference type="Gene3D" id="3.40.50.10110">
    <property type="entry name" value="DNA polymerase III subunit chi"/>
    <property type="match status" value="1"/>
</dbReference>
<sequence length="142" mass="16446">MTEVDFYVLKDNHAKARLRFACRLADKVFQLGQRVFIHTESAEQSQELDTLLWTFQQNSFVPHSVIQNTDDSLSPVQIGHDAEPDASQVLINLAADVPLFFSRFERVAELVNTDNTIRQQGRSRYSFYKERGYPLRTHEIKS</sequence>
<dbReference type="SUPFAM" id="SSF102400">
    <property type="entry name" value="DNA polymerase III chi subunit"/>
    <property type="match status" value="1"/>
</dbReference>
<dbReference type="EMBL" id="UOFN01000089">
    <property type="protein sequence ID" value="VAW78131.1"/>
    <property type="molecule type" value="Genomic_DNA"/>
</dbReference>
<dbReference type="GO" id="GO:0003677">
    <property type="term" value="F:DNA binding"/>
    <property type="evidence" value="ECO:0007669"/>
    <property type="project" value="InterPro"/>
</dbReference>
<name>A0A3B0YFD8_9ZZZZ</name>